<evidence type="ECO:0000313" key="20">
    <source>
        <dbReference type="EMBL" id="TCO07327.1"/>
    </source>
</evidence>
<dbReference type="SUPFAM" id="SSF54991">
    <property type="entry name" value="Anticodon-binding domain of PheRS"/>
    <property type="match status" value="1"/>
</dbReference>
<dbReference type="InterPro" id="IPR045864">
    <property type="entry name" value="aa-tRNA-synth_II/BPL/LPL"/>
</dbReference>
<dbReference type="InterPro" id="IPR009061">
    <property type="entry name" value="DNA-bd_dom_put_sf"/>
</dbReference>
<dbReference type="Gene3D" id="2.40.50.140">
    <property type="entry name" value="Nucleic acid-binding proteins"/>
    <property type="match status" value="1"/>
</dbReference>
<evidence type="ECO:0000256" key="5">
    <source>
        <dbReference type="ARBA" id="ARBA00022555"/>
    </source>
</evidence>
<dbReference type="GO" id="GO:0005524">
    <property type="term" value="F:ATP binding"/>
    <property type="evidence" value="ECO:0007669"/>
    <property type="project" value="UniProtKB-UniRule"/>
</dbReference>
<dbReference type="PANTHER" id="PTHR10947">
    <property type="entry name" value="PHENYLALANYL-TRNA SYNTHETASE BETA CHAIN AND LEUCINE-RICH REPEAT-CONTAINING PROTEIN 47"/>
    <property type="match status" value="1"/>
</dbReference>
<dbReference type="InterPro" id="IPR020825">
    <property type="entry name" value="Phe-tRNA_synthase-like_B3/B4"/>
</dbReference>
<dbReference type="HAMAP" id="MF_00283">
    <property type="entry name" value="Phe_tRNA_synth_beta1"/>
    <property type="match status" value="1"/>
</dbReference>
<dbReference type="InterPro" id="IPR036690">
    <property type="entry name" value="Fdx_antiC-bd_sf"/>
</dbReference>
<dbReference type="EMBL" id="SLWK01000009">
    <property type="protein sequence ID" value="TCO07327.1"/>
    <property type="molecule type" value="Genomic_DNA"/>
</dbReference>
<evidence type="ECO:0000256" key="16">
    <source>
        <dbReference type="PROSITE-ProRule" id="PRU00209"/>
    </source>
</evidence>
<evidence type="ECO:0000256" key="6">
    <source>
        <dbReference type="ARBA" id="ARBA00022598"/>
    </source>
</evidence>
<dbReference type="InterPro" id="IPR041616">
    <property type="entry name" value="PheRS_beta_core"/>
</dbReference>
<dbReference type="Pfam" id="PF17759">
    <property type="entry name" value="tRNA_synthFbeta"/>
    <property type="match status" value="1"/>
</dbReference>
<keyword evidence="21" id="KW-1185">Reference proteome</keyword>
<evidence type="ECO:0000313" key="21">
    <source>
        <dbReference type="Proteomes" id="UP000295221"/>
    </source>
</evidence>
<evidence type="ECO:0000256" key="3">
    <source>
        <dbReference type="ARBA" id="ARBA00011209"/>
    </source>
</evidence>
<comment type="catalytic activity">
    <reaction evidence="14 15">
        <text>tRNA(Phe) + L-phenylalanine + ATP = L-phenylalanyl-tRNA(Phe) + AMP + diphosphate + H(+)</text>
        <dbReference type="Rhea" id="RHEA:19413"/>
        <dbReference type="Rhea" id="RHEA-COMP:9668"/>
        <dbReference type="Rhea" id="RHEA-COMP:9699"/>
        <dbReference type="ChEBI" id="CHEBI:15378"/>
        <dbReference type="ChEBI" id="CHEBI:30616"/>
        <dbReference type="ChEBI" id="CHEBI:33019"/>
        <dbReference type="ChEBI" id="CHEBI:58095"/>
        <dbReference type="ChEBI" id="CHEBI:78442"/>
        <dbReference type="ChEBI" id="CHEBI:78531"/>
        <dbReference type="ChEBI" id="CHEBI:456215"/>
        <dbReference type="EC" id="6.1.1.20"/>
    </reaction>
</comment>
<dbReference type="InterPro" id="IPR012340">
    <property type="entry name" value="NA-bd_OB-fold"/>
</dbReference>
<feature type="binding site" evidence="15">
    <location>
        <position position="467"/>
    </location>
    <ligand>
        <name>Mg(2+)</name>
        <dbReference type="ChEBI" id="CHEBI:18420"/>
        <note>shared with alpha subunit</note>
    </ligand>
</feature>
<dbReference type="Pfam" id="PF03483">
    <property type="entry name" value="B3_4"/>
    <property type="match status" value="1"/>
</dbReference>
<dbReference type="GO" id="GO:0000049">
    <property type="term" value="F:tRNA binding"/>
    <property type="evidence" value="ECO:0007669"/>
    <property type="project" value="UniProtKB-UniRule"/>
</dbReference>
<dbReference type="CDD" id="cd00769">
    <property type="entry name" value="PheRS_beta_core"/>
    <property type="match status" value="1"/>
</dbReference>
<evidence type="ECO:0000259" key="17">
    <source>
        <dbReference type="PROSITE" id="PS50886"/>
    </source>
</evidence>
<evidence type="ECO:0000256" key="1">
    <source>
        <dbReference type="ARBA" id="ARBA00004496"/>
    </source>
</evidence>
<name>A0A4R2GJ29_9BACT</name>
<feature type="binding site" evidence="15">
    <location>
        <position position="473"/>
    </location>
    <ligand>
        <name>Mg(2+)</name>
        <dbReference type="ChEBI" id="CHEBI:18420"/>
        <note>shared with alpha subunit</note>
    </ligand>
</feature>
<feature type="domain" description="B5" evidence="19">
    <location>
        <begin position="413"/>
        <end position="489"/>
    </location>
</feature>
<evidence type="ECO:0000256" key="8">
    <source>
        <dbReference type="ARBA" id="ARBA00022741"/>
    </source>
</evidence>
<evidence type="ECO:0000259" key="19">
    <source>
        <dbReference type="PROSITE" id="PS51483"/>
    </source>
</evidence>
<dbReference type="Gene3D" id="3.30.70.380">
    <property type="entry name" value="Ferrodoxin-fold anticodon-binding domain"/>
    <property type="match status" value="1"/>
</dbReference>
<dbReference type="InterPro" id="IPR005121">
    <property type="entry name" value="Fdx_antiC-bd"/>
</dbReference>
<feature type="domain" description="FDX-ACB" evidence="18">
    <location>
        <begin position="723"/>
        <end position="816"/>
    </location>
</feature>
<organism evidence="20 21">
    <name type="scientific">Natronoflexus pectinivorans</name>
    <dbReference type="NCBI Taxonomy" id="682526"/>
    <lineage>
        <taxon>Bacteria</taxon>
        <taxon>Pseudomonadati</taxon>
        <taxon>Bacteroidota</taxon>
        <taxon>Bacteroidia</taxon>
        <taxon>Marinilabiliales</taxon>
        <taxon>Marinilabiliaceae</taxon>
        <taxon>Natronoflexus</taxon>
    </lineage>
</organism>
<dbReference type="FunFam" id="2.40.50.140:FF:000045">
    <property type="entry name" value="Phenylalanine--tRNA ligase beta subunit"/>
    <property type="match status" value="1"/>
</dbReference>
<dbReference type="SUPFAM" id="SSF56037">
    <property type="entry name" value="PheT/TilS domain"/>
    <property type="match status" value="1"/>
</dbReference>
<dbReference type="FunFam" id="3.30.70.380:FF:000001">
    <property type="entry name" value="Phenylalanine--tRNA ligase beta subunit"/>
    <property type="match status" value="1"/>
</dbReference>
<comment type="cofactor">
    <cofactor evidence="15">
        <name>Mg(2+)</name>
        <dbReference type="ChEBI" id="CHEBI:18420"/>
    </cofactor>
    <text evidence="15">Binds 2 magnesium ions per tetramer.</text>
</comment>
<evidence type="ECO:0000256" key="11">
    <source>
        <dbReference type="ARBA" id="ARBA00022884"/>
    </source>
</evidence>
<dbReference type="InterPro" id="IPR004532">
    <property type="entry name" value="Phe-tRNA-ligase_IIc_bsu_bact"/>
</dbReference>
<dbReference type="InterPro" id="IPR005146">
    <property type="entry name" value="B3/B4_tRNA-bd"/>
</dbReference>
<dbReference type="SUPFAM" id="SSF50249">
    <property type="entry name" value="Nucleic acid-binding proteins"/>
    <property type="match status" value="1"/>
</dbReference>
<evidence type="ECO:0000256" key="13">
    <source>
        <dbReference type="ARBA" id="ARBA00023146"/>
    </source>
</evidence>
<dbReference type="InterPro" id="IPR045060">
    <property type="entry name" value="Phe-tRNA-ligase_IIc_bsu"/>
</dbReference>
<keyword evidence="13 15" id="KW-0030">Aminoacyl-tRNA synthetase</keyword>
<dbReference type="PROSITE" id="PS50886">
    <property type="entry name" value="TRBD"/>
    <property type="match status" value="1"/>
</dbReference>
<reference evidence="20 21" key="1">
    <citation type="submission" date="2019-03" db="EMBL/GenBank/DDBJ databases">
        <title>Genomic Encyclopedia of Type Strains, Phase IV (KMG-IV): sequencing the most valuable type-strain genomes for metagenomic binning, comparative biology and taxonomic classification.</title>
        <authorList>
            <person name="Goeker M."/>
        </authorList>
    </citation>
    <scope>NUCLEOTIDE SEQUENCE [LARGE SCALE GENOMIC DNA]</scope>
    <source>
        <strain evidence="20 21">DSM 24179</strain>
    </source>
</reference>
<dbReference type="Gene3D" id="3.30.930.10">
    <property type="entry name" value="Bira Bifunctional Protein, Domain 2"/>
    <property type="match status" value="1"/>
</dbReference>
<keyword evidence="7 15" id="KW-0479">Metal-binding</keyword>
<protein>
    <recommendedName>
        <fullName evidence="15">Phenylalanine--tRNA ligase beta subunit</fullName>
        <ecNumber evidence="15">6.1.1.20</ecNumber>
    </recommendedName>
    <alternativeName>
        <fullName evidence="15">Phenylalanyl-tRNA synthetase beta subunit</fullName>
        <shortName evidence="15">PheRS</shortName>
    </alternativeName>
</protein>
<dbReference type="Pfam" id="PF01588">
    <property type="entry name" value="tRNA_bind"/>
    <property type="match status" value="1"/>
</dbReference>
<dbReference type="SUPFAM" id="SSF46955">
    <property type="entry name" value="Putative DNA-binding domain"/>
    <property type="match status" value="1"/>
</dbReference>
<keyword evidence="6 15" id="KW-0436">Ligase</keyword>
<keyword evidence="8 15" id="KW-0547">Nucleotide-binding</keyword>
<gene>
    <name evidence="15" type="primary">pheT</name>
    <name evidence="20" type="ORF">EV194_109146</name>
</gene>
<dbReference type="InterPro" id="IPR033714">
    <property type="entry name" value="tRNA_bind_bactPheRS"/>
</dbReference>
<evidence type="ECO:0000256" key="14">
    <source>
        <dbReference type="ARBA" id="ARBA00049255"/>
    </source>
</evidence>
<dbReference type="Gene3D" id="3.50.40.10">
    <property type="entry name" value="Phenylalanyl-trna Synthetase, Chain B, domain 3"/>
    <property type="match status" value="1"/>
</dbReference>
<dbReference type="Proteomes" id="UP000295221">
    <property type="component" value="Unassembled WGS sequence"/>
</dbReference>
<keyword evidence="12 15" id="KW-0648">Protein biosynthesis</keyword>
<dbReference type="SMART" id="SM00896">
    <property type="entry name" value="FDX-ACB"/>
    <property type="match status" value="1"/>
</dbReference>
<evidence type="ECO:0000256" key="9">
    <source>
        <dbReference type="ARBA" id="ARBA00022840"/>
    </source>
</evidence>
<dbReference type="SMART" id="SM00874">
    <property type="entry name" value="B5"/>
    <property type="match status" value="1"/>
</dbReference>
<dbReference type="Pfam" id="PF03484">
    <property type="entry name" value="B5"/>
    <property type="match status" value="1"/>
</dbReference>
<dbReference type="CDD" id="cd02796">
    <property type="entry name" value="tRNA_bind_bactPheRS"/>
    <property type="match status" value="1"/>
</dbReference>
<dbReference type="PANTHER" id="PTHR10947:SF0">
    <property type="entry name" value="PHENYLALANINE--TRNA LIGASE BETA SUBUNIT"/>
    <property type="match status" value="1"/>
</dbReference>
<feature type="domain" description="TRNA-binding" evidence="17">
    <location>
        <begin position="42"/>
        <end position="154"/>
    </location>
</feature>
<dbReference type="PROSITE" id="PS51447">
    <property type="entry name" value="FDX_ACB"/>
    <property type="match status" value="1"/>
</dbReference>
<evidence type="ECO:0000256" key="10">
    <source>
        <dbReference type="ARBA" id="ARBA00022842"/>
    </source>
</evidence>
<feature type="binding site" evidence="15">
    <location>
        <position position="477"/>
    </location>
    <ligand>
        <name>Mg(2+)</name>
        <dbReference type="ChEBI" id="CHEBI:18420"/>
        <note>shared with alpha subunit</note>
    </ligand>
</feature>
<dbReference type="AlphaFoldDB" id="A0A4R2GJ29"/>
<dbReference type="InterPro" id="IPR005147">
    <property type="entry name" value="tRNA_synthase_B5-dom"/>
</dbReference>
<dbReference type="GO" id="GO:0004826">
    <property type="term" value="F:phenylalanine-tRNA ligase activity"/>
    <property type="evidence" value="ECO:0007669"/>
    <property type="project" value="UniProtKB-UniRule"/>
</dbReference>
<evidence type="ECO:0000256" key="4">
    <source>
        <dbReference type="ARBA" id="ARBA00022490"/>
    </source>
</evidence>
<dbReference type="EC" id="6.1.1.20" evidence="15"/>
<evidence type="ECO:0000256" key="2">
    <source>
        <dbReference type="ARBA" id="ARBA00008653"/>
    </source>
</evidence>
<dbReference type="NCBIfam" id="NF045760">
    <property type="entry name" value="YtpR"/>
    <property type="match status" value="1"/>
</dbReference>
<dbReference type="InterPro" id="IPR002547">
    <property type="entry name" value="tRNA-bd_dom"/>
</dbReference>
<evidence type="ECO:0000256" key="15">
    <source>
        <dbReference type="HAMAP-Rule" id="MF_00283"/>
    </source>
</evidence>
<keyword evidence="4 15" id="KW-0963">Cytoplasm</keyword>
<dbReference type="GO" id="GO:0006432">
    <property type="term" value="P:phenylalanyl-tRNA aminoacylation"/>
    <property type="evidence" value="ECO:0007669"/>
    <property type="project" value="UniProtKB-UniRule"/>
</dbReference>
<dbReference type="Gene3D" id="3.30.56.10">
    <property type="match status" value="2"/>
</dbReference>
<dbReference type="SMART" id="SM00873">
    <property type="entry name" value="B3_4"/>
    <property type="match status" value="1"/>
</dbReference>
<dbReference type="Pfam" id="PF03147">
    <property type="entry name" value="FDX-ACB"/>
    <property type="match status" value="1"/>
</dbReference>
<proteinExistence type="inferred from homology"/>
<dbReference type="NCBIfam" id="TIGR00472">
    <property type="entry name" value="pheT_bact"/>
    <property type="match status" value="1"/>
</dbReference>
<evidence type="ECO:0000259" key="18">
    <source>
        <dbReference type="PROSITE" id="PS51447"/>
    </source>
</evidence>
<dbReference type="FunFam" id="3.50.40.10:FF:000001">
    <property type="entry name" value="Phenylalanine--tRNA ligase beta subunit"/>
    <property type="match status" value="1"/>
</dbReference>
<dbReference type="GO" id="GO:0009328">
    <property type="term" value="C:phenylalanine-tRNA ligase complex"/>
    <property type="evidence" value="ECO:0007669"/>
    <property type="project" value="TreeGrafter"/>
</dbReference>
<evidence type="ECO:0000256" key="12">
    <source>
        <dbReference type="ARBA" id="ARBA00022917"/>
    </source>
</evidence>
<keyword evidence="10 15" id="KW-0460">Magnesium</keyword>
<keyword evidence="11 16" id="KW-0694">RNA-binding</keyword>
<comment type="caution">
    <text evidence="20">The sequence shown here is derived from an EMBL/GenBank/DDBJ whole genome shotgun (WGS) entry which is preliminary data.</text>
</comment>
<dbReference type="RefSeq" id="WP_132434334.1">
    <property type="nucleotide sequence ID" value="NZ_SLWK01000009.1"/>
</dbReference>
<keyword evidence="5 16" id="KW-0820">tRNA-binding</keyword>
<dbReference type="GO" id="GO:0000287">
    <property type="term" value="F:magnesium ion binding"/>
    <property type="evidence" value="ECO:0007669"/>
    <property type="project" value="UniProtKB-UniRule"/>
</dbReference>
<sequence>MDISYNWLKNYINTDKSPSEIAAALTALGLEVGSIEEKETVKGGLKGLVVGEVLSCQRHPNADKLSVTTVDVGTGEPLPIVCGAPNVAAGQKVVVATTGTTLYSGDESFVIKKTKIRGEASEGMICAEDEIGLGTSHDGIMVLNPETKVGTPAAEYFKIESDTIFEVDLTPNRIDGASHIGVARDLAASLQLTDSNIKVTKPSVDDFKTDNNNYPVKITVEDAEACPRYSGVTISGVKVTESPDWLKNRLLSIGMTPINNIVDITNFVLHECGQPLHAFDGDQISGDHVIVKTMPAGTKFITLDEKERTLHEKDLMICNETEGMCIAGVFGGIKSGVTEKTTRIFLESACFNPVYIRQTSRRHLLFTDASFRFERGSDPNITVYALKRAALLIKEIAGGEVSSEVVDVYPNPVADFKVDVSWKNITRLIGKVIDQALVKKILTSLDIKITNETETGLSLAVPPYRVDVQREADVIEEILRVYGFNNVEAPTTVNSTIVYSPQPNHHQLRNEISAQLAGSGFQEIMCNSLTKSAYYDDCTEFSASRTVILANPLSSDLNGMRQTLLFGGLETIRHNRNRQHPDLKLFELGNCYFLKENSDVTVQESYIEEQRLALFMTGHVASANWYSPAKKASFADIKAHSENVLLKMGISPEMCQVSGITPELLSDGLEYKIENSVLLTIGMVKTKLLKEFDIDEAVFFAEFNWDNLVKASARQQITYSELSRFPEVKRDLALLLDESVQYAAIEQTARKTEKNLLKRISLFDVYEGEKIGAGKKSYAVTFVLEDTSKTLTDKQIDKTMQKLTMAFERELGAKLR</sequence>
<dbReference type="SUPFAM" id="SSF55681">
    <property type="entry name" value="Class II aaRS and biotin synthetases"/>
    <property type="match status" value="1"/>
</dbReference>
<accession>A0A4R2GJ29</accession>
<feature type="binding site" evidence="15">
    <location>
        <position position="476"/>
    </location>
    <ligand>
        <name>Mg(2+)</name>
        <dbReference type="ChEBI" id="CHEBI:18420"/>
        <note>shared with alpha subunit</note>
    </ligand>
</feature>
<comment type="similarity">
    <text evidence="2 15">Belongs to the phenylalanyl-tRNA synthetase beta subunit family. Type 1 subfamily.</text>
</comment>
<dbReference type="PROSITE" id="PS51483">
    <property type="entry name" value="B5"/>
    <property type="match status" value="1"/>
</dbReference>
<comment type="subunit">
    <text evidence="3 15">Tetramer of two alpha and two beta subunits.</text>
</comment>
<evidence type="ECO:0000256" key="7">
    <source>
        <dbReference type="ARBA" id="ARBA00022723"/>
    </source>
</evidence>
<comment type="subcellular location">
    <subcellularLocation>
        <location evidence="1 15">Cytoplasm</location>
    </subcellularLocation>
</comment>
<keyword evidence="9 15" id="KW-0067">ATP-binding</keyword>
<dbReference type="OrthoDB" id="9805455at2"/>